<dbReference type="GO" id="GO:0140662">
    <property type="term" value="F:ATP-dependent protein folding chaperone"/>
    <property type="evidence" value="ECO:0007669"/>
    <property type="project" value="InterPro"/>
</dbReference>
<dbReference type="PANTHER" id="PTHR14187:SF5">
    <property type="entry name" value="HEAT SHOCK 70 KDA PROTEIN 12A"/>
    <property type="match status" value="1"/>
</dbReference>
<reference evidence="4 5" key="1">
    <citation type="submission" date="2019-07" db="EMBL/GenBank/DDBJ databases">
        <authorList>
            <person name="Zhu P."/>
        </authorList>
    </citation>
    <scope>NUCLEOTIDE SEQUENCE [LARGE SCALE GENOMIC DNA]</scope>
    <source>
        <strain evidence="4 5">SSL-25</strain>
    </source>
</reference>
<dbReference type="KEGG" id="sqz:FQU76_26895"/>
<dbReference type="Proteomes" id="UP000320580">
    <property type="component" value="Chromosome"/>
</dbReference>
<evidence type="ECO:0000256" key="1">
    <source>
        <dbReference type="ARBA" id="ARBA00022741"/>
    </source>
</evidence>
<dbReference type="InterPro" id="IPR013126">
    <property type="entry name" value="Hsp_70_fam"/>
</dbReference>
<name>A0A5B8JGY5_9ACTN</name>
<keyword evidence="2" id="KW-0067">ATP-binding</keyword>
<dbReference type="Pfam" id="PF00012">
    <property type="entry name" value="HSP70"/>
    <property type="match status" value="1"/>
</dbReference>
<protein>
    <submittedName>
        <fullName evidence="4">Hsp70 family protein</fullName>
    </submittedName>
</protein>
<dbReference type="CDD" id="cd10229">
    <property type="entry name" value="ASKHA_NBD_HSP70_HSPA12"/>
    <property type="match status" value="1"/>
</dbReference>
<dbReference type="PANTHER" id="PTHR14187">
    <property type="entry name" value="ALPHA KINASE/ELONGATION FACTOR 2 KINASE"/>
    <property type="match status" value="1"/>
</dbReference>
<keyword evidence="3" id="KW-0143">Chaperone</keyword>
<evidence type="ECO:0000256" key="3">
    <source>
        <dbReference type="ARBA" id="ARBA00023186"/>
    </source>
</evidence>
<evidence type="ECO:0000256" key="2">
    <source>
        <dbReference type="ARBA" id="ARBA00022840"/>
    </source>
</evidence>
<dbReference type="RefSeq" id="WP_146482841.1">
    <property type="nucleotide sequence ID" value="NZ_CP042266.1"/>
</dbReference>
<dbReference type="Gene3D" id="3.30.420.40">
    <property type="match status" value="2"/>
</dbReference>
<dbReference type="SUPFAM" id="SSF53067">
    <property type="entry name" value="Actin-like ATPase domain"/>
    <property type="match status" value="2"/>
</dbReference>
<evidence type="ECO:0000313" key="5">
    <source>
        <dbReference type="Proteomes" id="UP000320580"/>
    </source>
</evidence>
<proteinExistence type="predicted"/>
<dbReference type="Gene3D" id="3.90.640.10">
    <property type="entry name" value="Actin, Chain A, domain 4"/>
    <property type="match status" value="1"/>
</dbReference>
<dbReference type="OrthoDB" id="3405531at2"/>
<keyword evidence="5" id="KW-1185">Reference proteome</keyword>
<dbReference type="AlphaFoldDB" id="A0A5B8JGY5"/>
<keyword evidence="1" id="KW-0547">Nucleotide-binding</keyword>
<gene>
    <name evidence="4" type="ORF">FQU76_26895</name>
</gene>
<organism evidence="4 5">
    <name type="scientific">Streptomyces qinzhouensis</name>
    <dbReference type="NCBI Taxonomy" id="2599401"/>
    <lineage>
        <taxon>Bacteria</taxon>
        <taxon>Bacillati</taxon>
        <taxon>Actinomycetota</taxon>
        <taxon>Actinomycetes</taxon>
        <taxon>Kitasatosporales</taxon>
        <taxon>Streptomycetaceae</taxon>
        <taxon>Streptomyces</taxon>
    </lineage>
</organism>
<sequence>MFEPLIVAAVDFGTHGTGFAWTIIEPKNADPENRVINFCNRWPAQPVACAKNLSALLINQNGDVAAWGFDARKKRLMMRNEELADYQFVSGFKMDIFTDPGATLRGSGSGETVPDAEAYLPDDESMRVNSNRYHPSFNFIVAYLRQVYECAIDQISASGYNEDDIRWCLTVPAIWTDYQKQVMRDAAKNAGFPTEDDRLLLAYEPEAAAHHARVSKVRITRGSTKADLRTPGERFMVVDCGGGTVDITAYENDAKGMMNEIARANGGRLGSNYINQAFQETLLTARFGSHEIVEEMRQQQSVAFLELLDAWERAKLHVTADQDDHVYLTLPAAIDRFIDDATRQRLSRLQNGVSDAIAISPSELRSLFESVVPGILNLIDKQLLEMTVNSGSKQKAPPTVLLVGGFGNSPYLQEAARVHLAGKAEVLIPPDPNVAVLFGAVHFCYEPHTRARRARWTYGVQTSSRFEKGIDPEDLRFTGDLDQELCANRFSVFVNNGDIVPSGREANRRYIPAYATQEALSIPLFVCDSREPRYVTDEGCLEVGKITLNLKKVMRFALEDRGVRVYMKFGETEVGVRAVVEKSGEEVSTTVDFHSDY</sequence>
<accession>A0A5B8JGY5</accession>
<dbReference type="InterPro" id="IPR043129">
    <property type="entry name" value="ATPase_NBD"/>
</dbReference>
<dbReference type="GO" id="GO:0005524">
    <property type="term" value="F:ATP binding"/>
    <property type="evidence" value="ECO:0007669"/>
    <property type="project" value="UniProtKB-KW"/>
</dbReference>
<dbReference type="EMBL" id="CP042266">
    <property type="protein sequence ID" value="QDY79554.1"/>
    <property type="molecule type" value="Genomic_DNA"/>
</dbReference>
<evidence type="ECO:0000313" key="4">
    <source>
        <dbReference type="EMBL" id="QDY79554.1"/>
    </source>
</evidence>